<dbReference type="FunCoup" id="D1C6Z1">
    <property type="interactions" value="91"/>
</dbReference>
<dbReference type="OrthoDB" id="9804884at2"/>
<evidence type="ECO:0000256" key="10">
    <source>
        <dbReference type="HAMAP-Rule" id="MF_00248"/>
    </source>
</evidence>
<comment type="subcellular location">
    <subcellularLocation>
        <location evidence="1 10">Cytoplasm</location>
    </subcellularLocation>
</comment>
<dbReference type="InterPro" id="IPR022281">
    <property type="entry name" value="ATP-dep_Prtase_HsIV_su"/>
</dbReference>
<dbReference type="GO" id="GO:0004298">
    <property type="term" value="F:threonine-type endopeptidase activity"/>
    <property type="evidence" value="ECO:0007669"/>
    <property type="project" value="UniProtKB-KW"/>
</dbReference>
<comment type="activity regulation">
    <text evidence="10">Allosterically activated by HslU binding.</text>
</comment>
<dbReference type="PANTHER" id="PTHR32194:SF0">
    <property type="entry name" value="ATP-DEPENDENT PROTEASE SUBUNIT HSLV"/>
    <property type="match status" value="1"/>
</dbReference>
<feature type="active site" evidence="10">
    <location>
        <position position="11"/>
    </location>
</feature>
<accession>D1C6Z1</accession>
<feature type="binding site" evidence="10">
    <location>
        <position position="166"/>
    </location>
    <ligand>
        <name>Na(+)</name>
        <dbReference type="ChEBI" id="CHEBI:29101"/>
    </ligand>
</feature>
<keyword evidence="11" id="KW-0647">Proteasome</keyword>
<evidence type="ECO:0000256" key="8">
    <source>
        <dbReference type="ARBA" id="ARBA00022801"/>
    </source>
</evidence>
<reference evidence="12" key="1">
    <citation type="submission" date="2009-11" db="EMBL/GenBank/DDBJ databases">
        <title>The complete chromosome 1 of Sphaerobacter thermophilus DSM 20745.</title>
        <authorList>
            <person name="Lucas S."/>
            <person name="Copeland A."/>
            <person name="Lapidus A."/>
            <person name="Glavina del Rio T."/>
            <person name="Dalin E."/>
            <person name="Tice H."/>
            <person name="Bruce D."/>
            <person name="Goodwin L."/>
            <person name="Pitluck S."/>
            <person name="Kyrpides N."/>
            <person name="Mavromatis K."/>
            <person name="Ivanova N."/>
            <person name="Mikhailova N."/>
            <person name="LaButti K.M."/>
            <person name="Clum A."/>
            <person name="Sun H.I."/>
            <person name="Brettin T."/>
            <person name="Detter J.C."/>
            <person name="Han C."/>
            <person name="Larimer F."/>
            <person name="Land M."/>
            <person name="Hauser L."/>
            <person name="Markowitz V."/>
            <person name="Cheng J.F."/>
            <person name="Hugenholtz P."/>
            <person name="Woyke T."/>
            <person name="Wu D."/>
            <person name="Steenblock K."/>
            <person name="Schneider S."/>
            <person name="Pukall R."/>
            <person name="Goeker M."/>
            <person name="Klenk H.P."/>
            <person name="Eisen J.A."/>
        </authorList>
    </citation>
    <scope>NUCLEOTIDE SEQUENCE [LARGE SCALE GENOMIC DNA]</scope>
    <source>
        <strain evidence="12">ATCC 49802 / DSM 20745 / S 6022</strain>
    </source>
</reference>
<dbReference type="GO" id="GO:0046872">
    <property type="term" value="F:metal ion binding"/>
    <property type="evidence" value="ECO:0007669"/>
    <property type="project" value="UniProtKB-KW"/>
</dbReference>
<reference evidence="11 12" key="2">
    <citation type="journal article" date="2010" name="Stand. Genomic Sci.">
        <title>Complete genome sequence of Desulfohalobium retbaense type strain (HR(100)).</title>
        <authorList>
            <person name="Spring S."/>
            <person name="Nolan M."/>
            <person name="Lapidus A."/>
            <person name="Glavina Del Rio T."/>
            <person name="Copeland A."/>
            <person name="Tice H."/>
            <person name="Cheng J.F."/>
            <person name="Lucas S."/>
            <person name="Land M."/>
            <person name="Chen F."/>
            <person name="Bruce D."/>
            <person name="Goodwin L."/>
            <person name="Pitluck S."/>
            <person name="Ivanova N."/>
            <person name="Mavromatis K."/>
            <person name="Mikhailova N."/>
            <person name="Pati A."/>
            <person name="Chen A."/>
            <person name="Palaniappan K."/>
            <person name="Hauser L."/>
            <person name="Chang Y.J."/>
            <person name="Jeffries C.D."/>
            <person name="Munk C."/>
            <person name="Kiss H."/>
            <person name="Chain P."/>
            <person name="Han C."/>
            <person name="Brettin T."/>
            <person name="Detter J.C."/>
            <person name="Schuler E."/>
            <person name="Goker M."/>
            <person name="Rohde M."/>
            <person name="Bristow J."/>
            <person name="Eisen J.A."/>
            <person name="Markowitz V."/>
            <person name="Hugenholtz P."/>
            <person name="Kyrpides N.C."/>
            <person name="Klenk H.P."/>
        </authorList>
    </citation>
    <scope>NUCLEOTIDE SEQUENCE [LARGE SCALE GENOMIC DNA]</scope>
    <source>
        <strain evidence="12">ATCC 49802 / DSM 20745 / S 6022</strain>
    </source>
</reference>
<keyword evidence="9 10" id="KW-0915">Sodium</keyword>
<proteinExistence type="inferred from homology"/>
<gene>
    <name evidence="10" type="primary">hslV</name>
    <name evidence="11" type="ordered locus">Sthe_0313</name>
</gene>
<dbReference type="NCBIfam" id="TIGR03692">
    <property type="entry name" value="ATP_dep_HslV"/>
    <property type="match status" value="1"/>
</dbReference>
<dbReference type="MEROPS" id="T01.007"/>
<dbReference type="GO" id="GO:0051603">
    <property type="term" value="P:proteolysis involved in protein catabolic process"/>
    <property type="evidence" value="ECO:0007669"/>
    <property type="project" value="InterPro"/>
</dbReference>
<dbReference type="PROSITE" id="PS51476">
    <property type="entry name" value="PROTEASOME_BETA_2"/>
    <property type="match status" value="1"/>
</dbReference>
<keyword evidence="8 10" id="KW-0378">Hydrolase</keyword>
<evidence type="ECO:0000256" key="1">
    <source>
        <dbReference type="ARBA" id="ARBA00004496"/>
    </source>
</evidence>
<dbReference type="STRING" id="479434.Sthe_0313"/>
<dbReference type="Gene3D" id="3.60.20.10">
    <property type="entry name" value="Glutamine Phosphoribosylpyrophosphate, subunit 1, domain 1"/>
    <property type="match status" value="1"/>
</dbReference>
<evidence type="ECO:0000256" key="9">
    <source>
        <dbReference type="ARBA" id="ARBA00023053"/>
    </source>
</evidence>
<dbReference type="RefSeq" id="WP_012870800.1">
    <property type="nucleotide sequence ID" value="NC_013523.1"/>
</dbReference>
<keyword evidence="3 10" id="KW-0963">Cytoplasm</keyword>
<evidence type="ECO:0000313" key="11">
    <source>
        <dbReference type="EMBL" id="ACZ37752.1"/>
    </source>
</evidence>
<dbReference type="InterPro" id="IPR029055">
    <property type="entry name" value="Ntn_hydrolases_N"/>
</dbReference>
<comment type="function">
    <text evidence="10">Protease subunit of a proteasome-like degradation complex believed to be a general protein degrading machinery.</text>
</comment>
<dbReference type="HOGENOM" id="CLU_093872_1_0_0"/>
<dbReference type="InterPro" id="IPR001353">
    <property type="entry name" value="Proteasome_sua/b"/>
</dbReference>
<dbReference type="Pfam" id="PF00227">
    <property type="entry name" value="Proteasome"/>
    <property type="match status" value="1"/>
</dbReference>
<evidence type="ECO:0000256" key="7">
    <source>
        <dbReference type="ARBA" id="ARBA00022723"/>
    </source>
</evidence>
<dbReference type="eggNOG" id="COG5405">
    <property type="taxonomic scope" value="Bacteria"/>
</dbReference>
<dbReference type="KEGG" id="sti:Sthe_0313"/>
<name>D1C6Z1_SPHTD</name>
<keyword evidence="5 10" id="KW-0645">Protease</keyword>
<dbReference type="InterPro" id="IPR023333">
    <property type="entry name" value="Proteasome_suB-type"/>
</dbReference>
<comment type="similarity">
    <text evidence="2 10">Belongs to the peptidase T1B family. HslV subfamily.</text>
</comment>
<comment type="catalytic activity">
    <reaction evidence="10">
        <text>ATP-dependent cleavage of peptide bonds with broad specificity.</text>
        <dbReference type="EC" id="3.4.25.2"/>
    </reaction>
</comment>
<dbReference type="PIRSF" id="PIRSF039093">
    <property type="entry name" value="HslV"/>
    <property type="match status" value="1"/>
</dbReference>
<dbReference type="HAMAP" id="MF_00248">
    <property type="entry name" value="HslV"/>
    <property type="match status" value="1"/>
</dbReference>
<dbReference type="GO" id="GO:0005839">
    <property type="term" value="C:proteasome core complex"/>
    <property type="evidence" value="ECO:0007669"/>
    <property type="project" value="InterPro"/>
</dbReference>
<dbReference type="GO" id="GO:0009376">
    <property type="term" value="C:HslUV protease complex"/>
    <property type="evidence" value="ECO:0007669"/>
    <property type="project" value="UniProtKB-UniRule"/>
</dbReference>
<dbReference type="EC" id="3.4.25.2" evidence="10"/>
<dbReference type="PANTHER" id="PTHR32194">
    <property type="entry name" value="METALLOPROTEASE TLDD"/>
    <property type="match status" value="1"/>
</dbReference>
<evidence type="ECO:0000256" key="6">
    <source>
        <dbReference type="ARBA" id="ARBA00022698"/>
    </source>
</evidence>
<feature type="binding site" evidence="10">
    <location>
        <position position="169"/>
    </location>
    <ligand>
        <name>Na(+)</name>
        <dbReference type="ChEBI" id="CHEBI:29101"/>
    </ligand>
</feature>
<evidence type="ECO:0000313" key="12">
    <source>
        <dbReference type="Proteomes" id="UP000002027"/>
    </source>
</evidence>
<evidence type="ECO:0000256" key="2">
    <source>
        <dbReference type="ARBA" id="ARBA00006053"/>
    </source>
</evidence>
<keyword evidence="6 10" id="KW-0888">Threonine protease</keyword>
<evidence type="ECO:0000256" key="4">
    <source>
        <dbReference type="ARBA" id="ARBA00022533"/>
    </source>
</evidence>
<evidence type="ECO:0000256" key="5">
    <source>
        <dbReference type="ARBA" id="ARBA00022670"/>
    </source>
</evidence>
<dbReference type="EMBL" id="CP001823">
    <property type="protein sequence ID" value="ACZ37752.1"/>
    <property type="molecule type" value="Genomic_DNA"/>
</dbReference>
<dbReference type="InParanoid" id="D1C6Z1"/>
<dbReference type="CDD" id="cd01913">
    <property type="entry name" value="protease_HslV"/>
    <property type="match status" value="1"/>
</dbReference>
<dbReference type="AlphaFoldDB" id="D1C6Z1"/>
<feature type="binding site" evidence="10">
    <location>
        <position position="172"/>
    </location>
    <ligand>
        <name>Na(+)</name>
        <dbReference type="ChEBI" id="CHEBI:29101"/>
    </ligand>
</feature>
<organism evidence="11 12">
    <name type="scientific">Sphaerobacter thermophilus (strain ATCC 49802 / DSM 20745 / KCCM 41009 / NCIMB 13125 / S 6022)</name>
    <dbReference type="NCBI Taxonomy" id="479434"/>
    <lineage>
        <taxon>Bacteria</taxon>
        <taxon>Pseudomonadati</taxon>
        <taxon>Thermomicrobiota</taxon>
        <taxon>Thermomicrobia</taxon>
        <taxon>Sphaerobacterales</taxon>
        <taxon>Sphaerobacterineae</taxon>
        <taxon>Sphaerobacteraceae</taxon>
        <taxon>Sphaerobacter</taxon>
    </lineage>
</organism>
<sequence>MQNQSTRWHATTILGVQRDGDVALAGDGQVTYGDVVMKHGARKIRTLLDGQVVAGFAGAVADALTLFEKFETHLRDWDGNLRRAAVELAKEWRTDRYLRRLEAQLIVADGDSLLVISGEGDVIEPDDGVAAIGTGAPYATAAARALLQHTDMPAREIAEAAMRVTADLCIYTNDHIVIETTRRQDEAQND</sequence>
<protein>
    <recommendedName>
        <fullName evidence="10">ATP-dependent protease subunit HslV</fullName>
        <ecNumber evidence="10">3.4.25.2</ecNumber>
    </recommendedName>
</protein>
<comment type="subunit">
    <text evidence="10">A double ring-shaped homohexamer of HslV is capped on each side by a ring-shaped HslU homohexamer. The assembly of the HslU/HslV complex is dependent on binding of ATP.</text>
</comment>
<dbReference type="SUPFAM" id="SSF56235">
    <property type="entry name" value="N-terminal nucleophile aminohydrolases (Ntn hydrolases)"/>
    <property type="match status" value="1"/>
</dbReference>
<dbReference type="Proteomes" id="UP000002027">
    <property type="component" value="Chromosome 1"/>
</dbReference>
<keyword evidence="4 10" id="KW-0021">Allosteric enzyme</keyword>
<evidence type="ECO:0000256" key="3">
    <source>
        <dbReference type="ARBA" id="ARBA00022490"/>
    </source>
</evidence>
<keyword evidence="12" id="KW-1185">Reference proteome</keyword>
<keyword evidence="7 10" id="KW-0479">Metal-binding</keyword>
<dbReference type="NCBIfam" id="NF003964">
    <property type="entry name" value="PRK05456.1"/>
    <property type="match status" value="1"/>
</dbReference>